<dbReference type="SUPFAM" id="SSF81901">
    <property type="entry name" value="HCP-like"/>
    <property type="match status" value="2"/>
</dbReference>
<dbReference type="GO" id="GO:0009451">
    <property type="term" value="P:RNA modification"/>
    <property type="evidence" value="ECO:0007669"/>
    <property type="project" value="InterPro"/>
</dbReference>
<accession>A0A813N311</accession>
<dbReference type="Pfam" id="PF01535">
    <property type="entry name" value="PPR"/>
    <property type="match status" value="2"/>
</dbReference>
<dbReference type="NCBIfam" id="TIGR00756">
    <property type="entry name" value="PPR"/>
    <property type="match status" value="2"/>
</dbReference>
<evidence type="ECO:0000313" key="1">
    <source>
        <dbReference type="EMBL" id="CAF0731574.1"/>
    </source>
</evidence>
<dbReference type="Pfam" id="PF13812">
    <property type="entry name" value="PPR_3"/>
    <property type="match status" value="1"/>
</dbReference>
<organism evidence="1 2">
    <name type="scientific">Adineta steineri</name>
    <dbReference type="NCBI Taxonomy" id="433720"/>
    <lineage>
        <taxon>Eukaryota</taxon>
        <taxon>Metazoa</taxon>
        <taxon>Spiralia</taxon>
        <taxon>Gnathifera</taxon>
        <taxon>Rotifera</taxon>
        <taxon>Eurotatoria</taxon>
        <taxon>Bdelloidea</taxon>
        <taxon>Adinetida</taxon>
        <taxon>Adinetidae</taxon>
        <taxon>Adineta</taxon>
    </lineage>
</organism>
<gene>
    <name evidence="1" type="ORF">IZO911_LOCUS2904</name>
</gene>
<comment type="caution">
    <text evidence="1">The sequence shown here is derived from an EMBL/GenBank/DDBJ whole genome shotgun (WGS) entry which is preliminary data.</text>
</comment>
<dbReference type="EMBL" id="CAJNOE010000014">
    <property type="protein sequence ID" value="CAF0731574.1"/>
    <property type="molecule type" value="Genomic_DNA"/>
</dbReference>
<dbReference type="Proteomes" id="UP000663860">
    <property type="component" value="Unassembled WGS sequence"/>
</dbReference>
<dbReference type="GO" id="GO:0003723">
    <property type="term" value="F:RNA binding"/>
    <property type="evidence" value="ECO:0007669"/>
    <property type="project" value="InterPro"/>
</dbReference>
<sequence length="375" mass="44658">MSILKLVHHPLKNLINPRLFIYRHQSQKILDLINKKAPIELETNDELENLPCENTIEWNKKLKFYRIRGEEKKALKLFEIGLRKHQFQPDYITYISMLEICKDIKDTDNGRYIHRRIWNSPVRDNSRIQTLLMEMYMKGGDVDSAREIFDSLKHRTVIEYNALMTAYNNNEYPDRTIDLFNKMRENDKIKPNSMSHMLYFQACIKLKAFEQGKKLHDELKQKTANTMKNKELSNQIVAMYIAAGDYNIAEEYFKEIKEPNELSNQIVAMYIAAGDYNIAEEYFKEIKEPNVQNYLGLMNYYNQSKNWKRTLELYDQMKMQRKIQPDVPTYLAVLLATKEINNIDKAKQIQDDIIKQNLWQNHSEIQKLLKEILKI</sequence>
<protein>
    <recommendedName>
        <fullName evidence="3">Pentatricopeptide repeat-containing protein</fullName>
    </recommendedName>
</protein>
<proteinExistence type="predicted"/>
<dbReference type="InterPro" id="IPR002885">
    <property type="entry name" value="PPR_rpt"/>
</dbReference>
<dbReference type="PANTHER" id="PTHR47926">
    <property type="entry name" value="PENTATRICOPEPTIDE REPEAT-CONTAINING PROTEIN"/>
    <property type="match status" value="1"/>
</dbReference>
<name>A0A813N311_9BILA</name>
<evidence type="ECO:0008006" key="3">
    <source>
        <dbReference type="Google" id="ProtNLM"/>
    </source>
</evidence>
<dbReference type="InterPro" id="IPR046960">
    <property type="entry name" value="PPR_At4g14850-like_plant"/>
</dbReference>
<dbReference type="InterPro" id="IPR011990">
    <property type="entry name" value="TPR-like_helical_dom_sf"/>
</dbReference>
<evidence type="ECO:0000313" key="2">
    <source>
        <dbReference type="Proteomes" id="UP000663860"/>
    </source>
</evidence>
<dbReference type="AlphaFoldDB" id="A0A813N311"/>
<reference evidence="1" key="1">
    <citation type="submission" date="2021-02" db="EMBL/GenBank/DDBJ databases">
        <authorList>
            <person name="Nowell W R."/>
        </authorList>
    </citation>
    <scope>NUCLEOTIDE SEQUENCE</scope>
</reference>
<dbReference type="Gene3D" id="1.25.40.10">
    <property type="entry name" value="Tetratricopeptide repeat domain"/>
    <property type="match status" value="2"/>
</dbReference>